<dbReference type="STRING" id="1608583.BN1356_02109"/>
<dbReference type="NCBIfam" id="NF005573">
    <property type="entry name" value="PRK07252.1"/>
    <property type="match status" value="1"/>
</dbReference>
<reference evidence="3" key="1">
    <citation type="submission" date="2015-03" db="EMBL/GenBank/DDBJ databases">
        <authorList>
            <person name="Urmite Genomes"/>
        </authorList>
    </citation>
    <scope>NUCLEOTIDE SEQUENCE [LARGE SCALE GENOMIC DNA]</scope>
    <source>
        <strain evidence="3">FF10</strain>
    </source>
</reference>
<dbReference type="GO" id="GO:0003729">
    <property type="term" value="F:mRNA binding"/>
    <property type="evidence" value="ECO:0007669"/>
    <property type="project" value="TreeGrafter"/>
</dbReference>
<dbReference type="GO" id="GO:0006412">
    <property type="term" value="P:translation"/>
    <property type="evidence" value="ECO:0007669"/>
    <property type="project" value="TreeGrafter"/>
</dbReference>
<dbReference type="SUPFAM" id="SSF50249">
    <property type="entry name" value="Nucleic acid-binding proteins"/>
    <property type="match status" value="1"/>
</dbReference>
<dbReference type="PANTHER" id="PTHR10724">
    <property type="entry name" value="30S RIBOSOMAL PROTEIN S1"/>
    <property type="match status" value="1"/>
</dbReference>
<dbReference type="PROSITE" id="PS50126">
    <property type="entry name" value="S1"/>
    <property type="match status" value="1"/>
</dbReference>
<dbReference type="FunFam" id="2.40.50.140:FF:000051">
    <property type="entry name" value="RNA-binding transcriptional accessory protein"/>
    <property type="match status" value="1"/>
</dbReference>
<name>A0A0E4H5Z7_9STRE</name>
<dbReference type="SMART" id="SM00316">
    <property type="entry name" value="S1"/>
    <property type="match status" value="1"/>
</dbReference>
<dbReference type="PANTHER" id="PTHR10724:SF10">
    <property type="entry name" value="S1 RNA-BINDING DOMAIN-CONTAINING PROTEIN 1"/>
    <property type="match status" value="1"/>
</dbReference>
<dbReference type="AlphaFoldDB" id="A0A0E4H5Z7"/>
<evidence type="ECO:0000313" key="3">
    <source>
        <dbReference type="Proteomes" id="UP000198604"/>
    </source>
</evidence>
<dbReference type="GO" id="GO:0005737">
    <property type="term" value="C:cytoplasm"/>
    <property type="evidence" value="ECO:0007669"/>
    <property type="project" value="UniProtKB-ARBA"/>
</dbReference>
<dbReference type="Gene3D" id="2.40.50.140">
    <property type="entry name" value="Nucleic acid-binding proteins"/>
    <property type="match status" value="1"/>
</dbReference>
<dbReference type="InterPro" id="IPR003029">
    <property type="entry name" value="S1_domain"/>
</dbReference>
<evidence type="ECO:0000313" key="2">
    <source>
        <dbReference type="EMBL" id="CQR25764.1"/>
    </source>
</evidence>
<accession>A0A0E4H5Z7</accession>
<sequence length="125" mass="14414">MKIGDKIQGLITGIQPYGAFVDLENQTRGLIHISEIKTGFVDNIHDVLKVGQKVLVQVVDYDEFSGKASLSLRTLEEEKQSIPRRHRYTNERNKIGFAPFVQQLPIWIKESKEFLQEKKEESETK</sequence>
<evidence type="ECO:0000259" key="1">
    <source>
        <dbReference type="PROSITE" id="PS50126"/>
    </source>
</evidence>
<gene>
    <name evidence="2" type="ORF">BN1356_02109</name>
</gene>
<protein>
    <submittedName>
        <fullName evidence="2">RNA binding S1 domain-containing protein</fullName>
    </submittedName>
</protein>
<dbReference type="OrthoDB" id="9810507at2"/>
<dbReference type="Proteomes" id="UP000198604">
    <property type="component" value="Unassembled WGS sequence"/>
</dbReference>
<dbReference type="InterPro" id="IPR050437">
    <property type="entry name" value="Ribos_protein_bS1-like"/>
</dbReference>
<dbReference type="InterPro" id="IPR012340">
    <property type="entry name" value="NA-bd_OB-fold"/>
</dbReference>
<dbReference type="EMBL" id="CTEN01000004">
    <property type="protein sequence ID" value="CQR25764.1"/>
    <property type="molecule type" value="Genomic_DNA"/>
</dbReference>
<dbReference type="Pfam" id="PF00575">
    <property type="entry name" value="S1"/>
    <property type="match status" value="1"/>
</dbReference>
<dbReference type="NCBIfam" id="NF040579">
    <property type="entry name" value="S1_dom_CvfD"/>
    <property type="match status" value="1"/>
</dbReference>
<dbReference type="RefSeq" id="WP_093651284.1">
    <property type="nucleotide sequence ID" value="NZ_CTEN01000004.1"/>
</dbReference>
<organism evidence="2 3">
    <name type="scientific">Streptococcus varani</name>
    <dbReference type="NCBI Taxonomy" id="1608583"/>
    <lineage>
        <taxon>Bacteria</taxon>
        <taxon>Bacillati</taxon>
        <taxon>Bacillota</taxon>
        <taxon>Bacilli</taxon>
        <taxon>Lactobacillales</taxon>
        <taxon>Streptococcaceae</taxon>
        <taxon>Streptococcus</taxon>
    </lineage>
</organism>
<proteinExistence type="predicted"/>
<keyword evidence="3" id="KW-1185">Reference proteome</keyword>
<dbReference type="GO" id="GO:0003735">
    <property type="term" value="F:structural constituent of ribosome"/>
    <property type="evidence" value="ECO:0007669"/>
    <property type="project" value="TreeGrafter"/>
</dbReference>
<feature type="domain" description="S1 motif" evidence="1">
    <location>
        <begin position="4"/>
        <end position="73"/>
    </location>
</feature>